<proteinExistence type="predicted"/>
<organism evidence="1 2">
    <name type="scientific">Roseburia inulinivorans</name>
    <dbReference type="NCBI Taxonomy" id="360807"/>
    <lineage>
        <taxon>Bacteria</taxon>
        <taxon>Bacillati</taxon>
        <taxon>Bacillota</taxon>
        <taxon>Clostridia</taxon>
        <taxon>Lachnospirales</taxon>
        <taxon>Lachnospiraceae</taxon>
        <taxon>Roseburia</taxon>
    </lineage>
</organism>
<dbReference type="STRING" id="360807.ERS852392_00084"/>
<reference evidence="2" key="1">
    <citation type="submission" date="2015-05" db="EMBL/GenBank/DDBJ databases">
        <authorList>
            <consortium name="Pathogen Informatics"/>
        </authorList>
    </citation>
    <scope>NUCLEOTIDE SEQUENCE [LARGE SCALE GENOMIC DNA]</scope>
    <source>
        <strain evidence="2">L1-83</strain>
    </source>
</reference>
<dbReference type="AlphaFoldDB" id="A0A0M6WUA1"/>
<sequence length="148" mass="16744">MYSLTFQYFRAILCDRRSASDVTGRDNAYNYFNIKQNTMKKRVHEMELNRSSVQMVLAERFPGYSRASDFNSVISDPQDIMVRGNEESFMEHGFGVAGLNGCRSIMCAISSDGTACYSGDVFDRDRKWTGRECAGGQSMVKDILRSVL</sequence>
<accession>A0A0M6WUA1</accession>
<gene>
    <name evidence="1" type="ORF">RIL183_28671</name>
</gene>
<dbReference type="Proteomes" id="UP000049828">
    <property type="component" value="Unassembled WGS sequence"/>
</dbReference>
<dbReference type="EMBL" id="CVRS01000089">
    <property type="protein sequence ID" value="CRL41195.1"/>
    <property type="molecule type" value="Genomic_DNA"/>
</dbReference>
<name>A0A0M6WUA1_9FIRM</name>
<evidence type="ECO:0000313" key="1">
    <source>
        <dbReference type="EMBL" id="CRL41195.1"/>
    </source>
</evidence>
<keyword evidence="2" id="KW-1185">Reference proteome</keyword>
<protein>
    <submittedName>
        <fullName evidence="1">Uncharacterized protein</fullName>
    </submittedName>
</protein>
<evidence type="ECO:0000313" key="2">
    <source>
        <dbReference type="Proteomes" id="UP000049828"/>
    </source>
</evidence>